<organism evidence="1 2">
    <name type="scientific">Microbotryum saponariae</name>
    <dbReference type="NCBI Taxonomy" id="289078"/>
    <lineage>
        <taxon>Eukaryota</taxon>
        <taxon>Fungi</taxon>
        <taxon>Dikarya</taxon>
        <taxon>Basidiomycota</taxon>
        <taxon>Pucciniomycotina</taxon>
        <taxon>Microbotryomycetes</taxon>
        <taxon>Microbotryales</taxon>
        <taxon>Microbotryaceae</taxon>
        <taxon>Microbotryum</taxon>
    </lineage>
</organism>
<dbReference type="Proteomes" id="UP000249723">
    <property type="component" value="Unassembled WGS sequence"/>
</dbReference>
<proteinExistence type="predicted"/>
<reference evidence="2" key="1">
    <citation type="submission" date="2016-10" db="EMBL/GenBank/DDBJ databases">
        <authorList>
            <person name="Jeantristanb JTB J.-T."/>
            <person name="Ricardo R."/>
        </authorList>
    </citation>
    <scope>NUCLEOTIDE SEQUENCE [LARGE SCALE GENOMIC DNA]</scope>
</reference>
<dbReference type="AlphaFoldDB" id="A0A2X0LLQ5"/>
<evidence type="ECO:0000313" key="2">
    <source>
        <dbReference type="Proteomes" id="UP000249723"/>
    </source>
</evidence>
<evidence type="ECO:0000313" key="1">
    <source>
        <dbReference type="EMBL" id="SCZ97518.1"/>
    </source>
</evidence>
<dbReference type="EMBL" id="FMWP01000093">
    <property type="protein sequence ID" value="SCZ97518.1"/>
    <property type="molecule type" value="Genomic_DNA"/>
</dbReference>
<sequence>MDQHTVVSAAPACGVHVPIRSHIQALCATKLCLTREARAGVCHVMRCAGGEKPSPLCSGPKVTKEGHRNLAIESPSLGRDE</sequence>
<protein>
    <submittedName>
        <fullName evidence="1">BZ3500_MvSof-1268-A1-R1_Chr4-3g07226 protein</fullName>
    </submittedName>
</protein>
<keyword evidence="2" id="KW-1185">Reference proteome</keyword>
<accession>A0A2X0LLQ5</accession>
<gene>
    <name evidence="1" type="ORF">BZ3500_MVSOF-1268-A1-R1_CHR4-3G07226</name>
</gene>
<name>A0A2X0LLQ5_9BASI</name>